<reference evidence="3" key="2">
    <citation type="journal article" date="2008" name="Genome Biol.">
        <title>Improved genome assembly and evidence-based global gene model set for the chordate Ciona intestinalis: new insight into intron and operon populations.</title>
        <authorList>
            <person name="Satou Y."/>
            <person name="Mineta K."/>
            <person name="Ogasawara M."/>
            <person name="Sasakura Y."/>
            <person name="Shoguchi E."/>
            <person name="Ueno K."/>
            <person name="Yamada L."/>
            <person name="Matsumoto J."/>
            <person name="Wasserscheid J."/>
            <person name="Dewar K."/>
            <person name="Wiley G.B."/>
            <person name="Macmil S.L."/>
            <person name="Roe B.A."/>
            <person name="Zeller R.W."/>
            <person name="Hastings K.E."/>
            <person name="Lemaire P."/>
            <person name="Lindquist E."/>
            <person name="Endo T."/>
            <person name="Hotta K."/>
            <person name="Inaba K."/>
        </authorList>
    </citation>
    <scope>NUCLEOTIDE SEQUENCE [LARGE SCALE GENOMIC DNA]</scope>
    <source>
        <strain evidence="3">wild type</strain>
    </source>
</reference>
<dbReference type="HOGENOM" id="CLU_1345861_0_0_1"/>
<keyword evidence="4" id="KW-1185">Reference proteome</keyword>
<protein>
    <submittedName>
        <fullName evidence="3">Uncharacterized protein</fullName>
    </submittedName>
</protein>
<dbReference type="AlphaFoldDB" id="H2XMJ6"/>
<feature type="compositionally biased region" description="Polar residues" evidence="2">
    <location>
        <begin position="192"/>
        <end position="204"/>
    </location>
</feature>
<feature type="region of interest" description="Disordered" evidence="2">
    <location>
        <begin position="181"/>
        <end position="204"/>
    </location>
</feature>
<evidence type="ECO:0000313" key="3">
    <source>
        <dbReference type="Ensembl" id="ENSCINP00000030879.1"/>
    </source>
</evidence>
<accession>H2XMJ6</accession>
<reference evidence="3" key="4">
    <citation type="submission" date="2025-09" db="UniProtKB">
        <authorList>
            <consortium name="Ensembl"/>
        </authorList>
    </citation>
    <scope>IDENTIFICATION</scope>
</reference>
<sequence>MSLTKLPGRHRLAVLPGLAPSRSASLAGNDITTTLATLDDESSNKQLVPIPSYPNSKHNVRQLPAWNGTTSLRSRESDESIGGHIQNVVTRITMLEEGNKAILEEVYRLQSNARAADYSRKEVQKEEKKVQRELMETMRSSNDVISQLTSRLRRAEEKLHHERENLQNITSHSKKLEQALFNSQKETDSQRETQTSQMTDLRHR</sequence>
<dbReference type="InParanoid" id="H2XMJ6"/>
<feature type="coiled-coil region" evidence="1">
    <location>
        <begin position="120"/>
        <end position="172"/>
    </location>
</feature>
<evidence type="ECO:0000313" key="4">
    <source>
        <dbReference type="Proteomes" id="UP000008144"/>
    </source>
</evidence>
<dbReference type="EMBL" id="EAAA01000467">
    <property type="status" value="NOT_ANNOTATED_CDS"/>
    <property type="molecule type" value="Genomic_DNA"/>
</dbReference>
<evidence type="ECO:0000256" key="2">
    <source>
        <dbReference type="SAM" id="MobiDB-lite"/>
    </source>
</evidence>
<dbReference type="Ensembl" id="ENSCINT00000037300.1">
    <property type="protein sequence ID" value="ENSCINP00000030879.1"/>
    <property type="gene ID" value="ENSCING00000024476.1"/>
</dbReference>
<name>H2XMJ6_CIOIN</name>
<reference evidence="3" key="3">
    <citation type="submission" date="2025-08" db="UniProtKB">
        <authorList>
            <consortium name="Ensembl"/>
        </authorList>
    </citation>
    <scope>IDENTIFICATION</scope>
</reference>
<evidence type="ECO:0000256" key="1">
    <source>
        <dbReference type="SAM" id="Coils"/>
    </source>
</evidence>
<organism evidence="3 4">
    <name type="scientific">Ciona intestinalis</name>
    <name type="common">Transparent sea squirt</name>
    <name type="synonym">Ascidia intestinalis</name>
    <dbReference type="NCBI Taxonomy" id="7719"/>
    <lineage>
        <taxon>Eukaryota</taxon>
        <taxon>Metazoa</taxon>
        <taxon>Chordata</taxon>
        <taxon>Tunicata</taxon>
        <taxon>Ascidiacea</taxon>
        <taxon>Phlebobranchia</taxon>
        <taxon>Cionidae</taxon>
        <taxon>Ciona</taxon>
    </lineage>
</organism>
<proteinExistence type="predicted"/>
<reference evidence="4" key="1">
    <citation type="journal article" date="2002" name="Science">
        <title>The draft genome of Ciona intestinalis: insights into chordate and vertebrate origins.</title>
        <authorList>
            <person name="Dehal P."/>
            <person name="Satou Y."/>
            <person name="Campbell R.K."/>
            <person name="Chapman J."/>
            <person name="Degnan B."/>
            <person name="De Tomaso A."/>
            <person name="Davidson B."/>
            <person name="Di Gregorio A."/>
            <person name="Gelpke M."/>
            <person name="Goodstein D.M."/>
            <person name="Harafuji N."/>
            <person name="Hastings K.E."/>
            <person name="Ho I."/>
            <person name="Hotta K."/>
            <person name="Huang W."/>
            <person name="Kawashima T."/>
            <person name="Lemaire P."/>
            <person name="Martinez D."/>
            <person name="Meinertzhagen I.A."/>
            <person name="Necula S."/>
            <person name="Nonaka M."/>
            <person name="Putnam N."/>
            <person name="Rash S."/>
            <person name="Saiga H."/>
            <person name="Satake M."/>
            <person name="Terry A."/>
            <person name="Yamada L."/>
            <person name="Wang H.G."/>
            <person name="Awazu S."/>
            <person name="Azumi K."/>
            <person name="Boore J."/>
            <person name="Branno M."/>
            <person name="Chin-Bow S."/>
            <person name="DeSantis R."/>
            <person name="Doyle S."/>
            <person name="Francino P."/>
            <person name="Keys D.N."/>
            <person name="Haga S."/>
            <person name="Hayashi H."/>
            <person name="Hino K."/>
            <person name="Imai K.S."/>
            <person name="Inaba K."/>
            <person name="Kano S."/>
            <person name="Kobayashi K."/>
            <person name="Kobayashi M."/>
            <person name="Lee B.I."/>
            <person name="Makabe K.W."/>
            <person name="Manohar C."/>
            <person name="Matassi G."/>
            <person name="Medina M."/>
            <person name="Mochizuki Y."/>
            <person name="Mount S."/>
            <person name="Morishita T."/>
            <person name="Miura S."/>
            <person name="Nakayama A."/>
            <person name="Nishizaka S."/>
            <person name="Nomoto H."/>
            <person name="Ohta F."/>
            <person name="Oishi K."/>
            <person name="Rigoutsos I."/>
            <person name="Sano M."/>
            <person name="Sasaki A."/>
            <person name="Sasakura Y."/>
            <person name="Shoguchi E."/>
            <person name="Shin-i T."/>
            <person name="Spagnuolo A."/>
            <person name="Stainier D."/>
            <person name="Suzuki M.M."/>
            <person name="Tassy O."/>
            <person name="Takatori N."/>
            <person name="Tokuoka M."/>
            <person name="Yagi K."/>
            <person name="Yoshizaki F."/>
            <person name="Wada S."/>
            <person name="Zhang C."/>
            <person name="Hyatt P.D."/>
            <person name="Larimer F."/>
            <person name="Detter C."/>
            <person name="Doggett N."/>
            <person name="Glavina T."/>
            <person name="Hawkins T."/>
            <person name="Richardson P."/>
            <person name="Lucas S."/>
            <person name="Kohara Y."/>
            <person name="Levine M."/>
            <person name="Satoh N."/>
            <person name="Rokhsar D.S."/>
        </authorList>
    </citation>
    <scope>NUCLEOTIDE SEQUENCE [LARGE SCALE GENOMIC DNA]</scope>
</reference>
<dbReference type="GeneTree" id="ENSGT00530000068654"/>
<dbReference type="Proteomes" id="UP000008144">
    <property type="component" value="Chromosome 10"/>
</dbReference>
<keyword evidence="1" id="KW-0175">Coiled coil</keyword>